<evidence type="ECO:0000256" key="1">
    <source>
        <dbReference type="SAM" id="Coils"/>
    </source>
</evidence>
<accession>A0A8S9SBN8</accession>
<evidence type="ECO:0000313" key="3">
    <source>
        <dbReference type="Proteomes" id="UP000712600"/>
    </source>
</evidence>
<proteinExistence type="predicted"/>
<sequence>MARSVLRRMGFNIEESIDKVEEVQRLANRLSRDVSQMKGEISKLEVDFAVAEIRCK</sequence>
<organism evidence="2 3">
    <name type="scientific">Brassica cretica</name>
    <name type="common">Mustard</name>
    <dbReference type="NCBI Taxonomy" id="69181"/>
    <lineage>
        <taxon>Eukaryota</taxon>
        <taxon>Viridiplantae</taxon>
        <taxon>Streptophyta</taxon>
        <taxon>Embryophyta</taxon>
        <taxon>Tracheophyta</taxon>
        <taxon>Spermatophyta</taxon>
        <taxon>Magnoliopsida</taxon>
        <taxon>eudicotyledons</taxon>
        <taxon>Gunneridae</taxon>
        <taxon>Pentapetalae</taxon>
        <taxon>rosids</taxon>
        <taxon>malvids</taxon>
        <taxon>Brassicales</taxon>
        <taxon>Brassicaceae</taxon>
        <taxon>Brassiceae</taxon>
        <taxon>Brassica</taxon>
    </lineage>
</organism>
<name>A0A8S9SBN8_BRACR</name>
<dbReference type="Proteomes" id="UP000712600">
    <property type="component" value="Unassembled WGS sequence"/>
</dbReference>
<keyword evidence="1" id="KW-0175">Coiled coil</keyword>
<dbReference type="AlphaFoldDB" id="A0A8S9SBN8"/>
<dbReference type="EMBL" id="QGKX02000004">
    <property type="protein sequence ID" value="KAF3598264.1"/>
    <property type="molecule type" value="Genomic_DNA"/>
</dbReference>
<evidence type="ECO:0000313" key="2">
    <source>
        <dbReference type="EMBL" id="KAF3598264.1"/>
    </source>
</evidence>
<gene>
    <name evidence="2" type="ORF">F2Q69_00039312</name>
</gene>
<protein>
    <submittedName>
        <fullName evidence="2">Uncharacterized protein</fullName>
    </submittedName>
</protein>
<reference evidence="2" key="1">
    <citation type="submission" date="2019-12" db="EMBL/GenBank/DDBJ databases">
        <title>Genome sequencing and annotation of Brassica cretica.</title>
        <authorList>
            <person name="Studholme D.J."/>
            <person name="Sarris P."/>
        </authorList>
    </citation>
    <scope>NUCLEOTIDE SEQUENCE</scope>
    <source>
        <strain evidence="2">PFS-109/04</strain>
        <tissue evidence="2">Leaf</tissue>
    </source>
</reference>
<comment type="caution">
    <text evidence="2">The sequence shown here is derived from an EMBL/GenBank/DDBJ whole genome shotgun (WGS) entry which is preliminary data.</text>
</comment>
<feature type="coiled-coil region" evidence="1">
    <location>
        <begin position="13"/>
        <end position="47"/>
    </location>
</feature>